<dbReference type="InterPro" id="IPR036179">
    <property type="entry name" value="Ig-like_dom_sf"/>
</dbReference>
<dbReference type="PROSITE" id="PS50835">
    <property type="entry name" value="IG_LIKE"/>
    <property type="match status" value="2"/>
</dbReference>
<evidence type="ECO:0000313" key="4">
    <source>
        <dbReference type="Proteomes" id="UP001233999"/>
    </source>
</evidence>
<dbReference type="InterPro" id="IPR007110">
    <property type="entry name" value="Ig-like_dom"/>
</dbReference>
<reference evidence="3" key="1">
    <citation type="journal article" date="2023" name="IScience">
        <title>Live-bearing cockroach genome reveals convergent evolutionary mechanisms linked to viviparity in insects and beyond.</title>
        <authorList>
            <person name="Fouks B."/>
            <person name="Harrison M.C."/>
            <person name="Mikhailova A.A."/>
            <person name="Marchal E."/>
            <person name="English S."/>
            <person name="Carruthers M."/>
            <person name="Jennings E.C."/>
            <person name="Chiamaka E.L."/>
            <person name="Frigard R.A."/>
            <person name="Pippel M."/>
            <person name="Attardo G.M."/>
            <person name="Benoit J.B."/>
            <person name="Bornberg-Bauer E."/>
            <person name="Tobe S.S."/>
        </authorList>
    </citation>
    <scope>NUCLEOTIDE SEQUENCE</scope>
    <source>
        <strain evidence="3">Stay&amp;Tobe</strain>
    </source>
</reference>
<evidence type="ECO:0000259" key="2">
    <source>
        <dbReference type="PROSITE" id="PS50835"/>
    </source>
</evidence>
<dbReference type="Pfam" id="PF08205">
    <property type="entry name" value="C2-set_2"/>
    <property type="match status" value="1"/>
</dbReference>
<dbReference type="Pfam" id="PF13927">
    <property type="entry name" value="Ig_3"/>
    <property type="match status" value="1"/>
</dbReference>
<dbReference type="Gene3D" id="2.60.40.10">
    <property type="entry name" value="Immunoglobulins"/>
    <property type="match status" value="2"/>
</dbReference>
<feature type="non-terminal residue" evidence="3">
    <location>
        <position position="1"/>
    </location>
</feature>
<evidence type="ECO:0000313" key="3">
    <source>
        <dbReference type="EMBL" id="KAJ9579669.1"/>
    </source>
</evidence>
<feature type="domain" description="Ig-like" evidence="2">
    <location>
        <begin position="5"/>
        <end position="100"/>
    </location>
</feature>
<organism evidence="3 4">
    <name type="scientific">Diploptera punctata</name>
    <name type="common">Pacific beetle cockroach</name>
    <dbReference type="NCBI Taxonomy" id="6984"/>
    <lineage>
        <taxon>Eukaryota</taxon>
        <taxon>Metazoa</taxon>
        <taxon>Ecdysozoa</taxon>
        <taxon>Arthropoda</taxon>
        <taxon>Hexapoda</taxon>
        <taxon>Insecta</taxon>
        <taxon>Pterygota</taxon>
        <taxon>Neoptera</taxon>
        <taxon>Polyneoptera</taxon>
        <taxon>Dictyoptera</taxon>
        <taxon>Blattodea</taxon>
        <taxon>Blaberoidea</taxon>
        <taxon>Blaberidae</taxon>
        <taxon>Diplopterinae</taxon>
        <taxon>Diploptera</taxon>
    </lineage>
</organism>
<feature type="non-terminal residue" evidence="3">
    <location>
        <position position="185"/>
    </location>
</feature>
<evidence type="ECO:0000256" key="1">
    <source>
        <dbReference type="ARBA" id="ARBA00023157"/>
    </source>
</evidence>
<feature type="domain" description="Ig-like" evidence="2">
    <location>
        <begin position="107"/>
        <end position="185"/>
    </location>
</feature>
<reference evidence="3" key="2">
    <citation type="submission" date="2023-05" db="EMBL/GenBank/DDBJ databases">
        <authorList>
            <person name="Fouks B."/>
        </authorList>
    </citation>
    <scope>NUCLEOTIDE SEQUENCE</scope>
    <source>
        <strain evidence="3">Stay&amp;Tobe</strain>
        <tissue evidence="3">Testes</tissue>
    </source>
</reference>
<accession>A0AAD7ZFJ5</accession>
<keyword evidence="1" id="KW-1015">Disulfide bond</keyword>
<dbReference type="EMBL" id="JASPKZ010008381">
    <property type="protein sequence ID" value="KAJ9579669.1"/>
    <property type="molecule type" value="Genomic_DNA"/>
</dbReference>
<comment type="caution">
    <text evidence="3">The sequence shown here is derived from an EMBL/GenBank/DDBJ whole genome shotgun (WGS) entry which is preliminary data.</text>
</comment>
<dbReference type="AlphaFoldDB" id="A0AAD7ZFJ5"/>
<name>A0AAD7ZFJ5_DIPPU</name>
<sequence length="185" mass="21129">PPERPVIYDDKRRDRSKVLERYNEGSDVHLVCEVLGGRPKPRVTWFLENMIIDDSYTHESNDVTTNHLSFPTIGRQHSDARLICQASNTNLTHAESQVFILKVNLKPVAVHITTKDKQISADKRYDVECKSTGSIPEAVITWWKNSRQIKRITKNLHQGSGYELCVTAVFTPITDLWEHGTSINC</sequence>
<gene>
    <name evidence="3" type="ORF">L9F63_004671</name>
</gene>
<keyword evidence="4" id="KW-1185">Reference proteome</keyword>
<dbReference type="InterPro" id="IPR013162">
    <property type="entry name" value="CD80_C2-set"/>
</dbReference>
<dbReference type="SUPFAM" id="SSF48726">
    <property type="entry name" value="Immunoglobulin"/>
    <property type="match status" value="2"/>
</dbReference>
<dbReference type="PANTHER" id="PTHR23278">
    <property type="entry name" value="SIDESTEP PROTEIN"/>
    <property type="match status" value="1"/>
</dbReference>
<proteinExistence type="predicted"/>
<protein>
    <recommendedName>
        <fullName evidence="2">Ig-like domain-containing protein</fullName>
    </recommendedName>
</protein>
<dbReference type="InterPro" id="IPR013783">
    <property type="entry name" value="Ig-like_fold"/>
</dbReference>
<dbReference type="Proteomes" id="UP001233999">
    <property type="component" value="Unassembled WGS sequence"/>
</dbReference>
<dbReference type="PANTHER" id="PTHR23278:SF28">
    <property type="entry name" value="SIDESTEP IV, ISOFORM C"/>
    <property type="match status" value="1"/>
</dbReference>